<dbReference type="Proteomes" id="UP000887577">
    <property type="component" value="Unplaced"/>
</dbReference>
<keyword evidence="2" id="KW-1185">Reference proteome</keyword>
<name>A0A914Z430_9BILA</name>
<evidence type="ECO:0000313" key="3">
    <source>
        <dbReference type="WBParaSite" id="PSU_v2.g7455.t1"/>
    </source>
</evidence>
<feature type="chain" id="PRO_5037915999" evidence="1">
    <location>
        <begin position="17"/>
        <end position="175"/>
    </location>
</feature>
<dbReference type="AlphaFoldDB" id="A0A914Z430"/>
<keyword evidence="1" id="KW-0732">Signal</keyword>
<protein>
    <submittedName>
        <fullName evidence="3">Uncharacterized protein</fullName>
    </submittedName>
</protein>
<proteinExistence type="predicted"/>
<evidence type="ECO:0000256" key="1">
    <source>
        <dbReference type="SAM" id="SignalP"/>
    </source>
</evidence>
<evidence type="ECO:0000313" key="2">
    <source>
        <dbReference type="Proteomes" id="UP000887577"/>
    </source>
</evidence>
<sequence>MKLLLFITFFIATTIGAPVQNLGDQVVRQEQVVLNVLYKGRNLNVWKQDINNYSRFYVTPLCIIDLNSFSCDKNAYQIPARWVFSFKVKLWDFEVATLVQKALKQKNIIAQPGDIIILPMQSVRVGLRNPTPNIKVDYKWTPFGDQSLVMTFELYPKDEAFCHTMVGFLYFTNFF</sequence>
<reference evidence="3" key="1">
    <citation type="submission" date="2022-11" db="UniProtKB">
        <authorList>
            <consortium name="WormBaseParasite"/>
        </authorList>
    </citation>
    <scope>IDENTIFICATION</scope>
</reference>
<organism evidence="2 3">
    <name type="scientific">Panagrolaimus superbus</name>
    <dbReference type="NCBI Taxonomy" id="310955"/>
    <lineage>
        <taxon>Eukaryota</taxon>
        <taxon>Metazoa</taxon>
        <taxon>Ecdysozoa</taxon>
        <taxon>Nematoda</taxon>
        <taxon>Chromadorea</taxon>
        <taxon>Rhabditida</taxon>
        <taxon>Tylenchina</taxon>
        <taxon>Panagrolaimomorpha</taxon>
        <taxon>Panagrolaimoidea</taxon>
        <taxon>Panagrolaimidae</taxon>
        <taxon>Panagrolaimus</taxon>
    </lineage>
</organism>
<dbReference type="WBParaSite" id="PSU_v2.g7455.t1">
    <property type="protein sequence ID" value="PSU_v2.g7455.t1"/>
    <property type="gene ID" value="PSU_v2.g7455"/>
</dbReference>
<feature type="signal peptide" evidence="1">
    <location>
        <begin position="1"/>
        <end position="16"/>
    </location>
</feature>
<accession>A0A914Z430</accession>